<feature type="transmembrane region" description="Helical" evidence="5">
    <location>
        <begin position="317"/>
        <end position="340"/>
    </location>
</feature>
<reference evidence="7 8" key="1">
    <citation type="journal article" date="2014" name="Curr. Microbiol.">
        <title>Spirosoma radiotolerans sp. nov., a gamma-radiation-resistant bacterium isolated from gamma ray-irradiated soil.</title>
        <authorList>
            <person name="Lee J.J."/>
            <person name="Srinivasan S."/>
            <person name="Lim S."/>
            <person name="Joe M."/>
            <person name="Im S."/>
            <person name="Bae S.I."/>
            <person name="Park K.R."/>
            <person name="Han J.H."/>
            <person name="Park S.H."/>
            <person name="Joo B.M."/>
            <person name="Park S.J."/>
            <person name="Kim M.K."/>
        </authorList>
    </citation>
    <scope>NUCLEOTIDE SEQUENCE [LARGE SCALE GENOMIC DNA]</scope>
    <source>
        <strain evidence="7 8">DG5A</strain>
    </source>
</reference>
<evidence type="ECO:0000256" key="5">
    <source>
        <dbReference type="SAM" id="Phobius"/>
    </source>
</evidence>
<keyword evidence="8" id="KW-1185">Reference proteome</keyword>
<comment type="subcellular location">
    <subcellularLocation>
        <location evidence="1">Membrane</location>
        <topology evidence="1">Multi-pass membrane protein</topology>
    </subcellularLocation>
</comment>
<dbReference type="InterPro" id="IPR007016">
    <property type="entry name" value="O-antigen_ligase-rel_domated"/>
</dbReference>
<dbReference type="HOGENOM" id="CLU_653652_0_0_10"/>
<dbReference type="AlphaFoldDB" id="A0A0E3V5R1"/>
<evidence type="ECO:0000256" key="4">
    <source>
        <dbReference type="ARBA" id="ARBA00023136"/>
    </source>
</evidence>
<evidence type="ECO:0000256" key="1">
    <source>
        <dbReference type="ARBA" id="ARBA00004141"/>
    </source>
</evidence>
<dbReference type="InterPro" id="IPR051533">
    <property type="entry name" value="WaaL-like"/>
</dbReference>
<evidence type="ECO:0000256" key="3">
    <source>
        <dbReference type="ARBA" id="ARBA00022989"/>
    </source>
</evidence>
<dbReference type="OrthoDB" id="742098at2"/>
<dbReference type="Pfam" id="PF04932">
    <property type="entry name" value="Wzy_C"/>
    <property type="match status" value="1"/>
</dbReference>
<feature type="domain" description="O-antigen ligase-related" evidence="6">
    <location>
        <begin position="176"/>
        <end position="327"/>
    </location>
</feature>
<name>A0A0E3V5R1_9BACT</name>
<evidence type="ECO:0000313" key="8">
    <source>
        <dbReference type="Proteomes" id="UP000033054"/>
    </source>
</evidence>
<dbReference type="GO" id="GO:0016020">
    <property type="term" value="C:membrane"/>
    <property type="evidence" value="ECO:0007669"/>
    <property type="project" value="UniProtKB-SubCell"/>
</dbReference>
<keyword evidence="3 5" id="KW-1133">Transmembrane helix</keyword>
<feature type="transmembrane region" description="Helical" evidence="5">
    <location>
        <begin position="83"/>
        <end position="104"/>
    </location>
</feature>
<proteinExistence type="predicted"/>
<protein>
    <recommendedName>
        <fullName evidence="6">O-antigen ligase-related domain-containing protein</fullName>
    </recommendedName>
</protein>
<evidence type="ECO:0000259" key="6">
    <source>
        <dbReference type="Pfam" id="PF04932"/>
    </source>
</evidence>
<keyword evidence="4 5" id="KW-0472">Membrane</keyword>
<feature type="transmembrane region" description="Helical" evidence="5">
    <location>
        <begin position="352"/>
        <end position="385"/>
    </location>
</feature>
<dbReference type="PANTHER" id="PTHR37422">
    <property type="entry name" value="TEICHURONIC ACID BIOSYNTHESIS PROTEIN TUAE"/>
    <property type="match status" value="1"/>
</dbReference>
<dbReference type="EMBL" id="CP010429">
    <property type="protein sequence ID" value="AKD54377.1"/>
    <property type="molecule type" value="Genomic_DNA"/>
</dbReference>
<feature type="transmembrane region" description="Helical" evidence="5">
    <location>
        <begin position="151"/>
        <end position="166"/>
    </location>
</feature>
<dbReference type="PATRIC" id="fig|1379870.5.peg.1104"/>
<dbReference type="Proteomes" id="UP000033054">
    <property type="component" value="Chromosome"/>
</dbReference>
<evidence type="ECO:0000313" key="7">
    <source>
        <dbReference type="EMBL" id="AKD54377.1"/>
    </source>
</evidence>
<gene>
    <name evidence="7" type="ORF">SD10_05075</name>
</gene>
<accession>A0A0E3V5R1</accession>
<dbReference type="STRING" id="1379870.SD10_05075"/>
<feature type="transmembrane region" description="Helical" evidence="5">
    <location>
        <begin position="5"/>
        <end position="22"/>
    </location>
</feature>
<dbReference type="PANTHER" id="PTHR37422:SF13">
    <property type="entry name" value="LIPOPOLYSACCHARIDE BIOSYNTHESIS PROTEIN PA4999-RELATED"/>
    <property type="match status" value="1"/>
</dbReference>
<dbReference type="KEGG" id="srd:SD10_05075"/>
<feature type="transmembrane region" description="Helical" evidence="5">
    <location>
        <begin position="34"/>
        <end position="52"/>
    </location>
</feature>
<feature type="transmembrane region" description="Helical" evidence="5">
    <location>
        <begin position="223"/>
        <end position="240"/>
    </location>
</feature>
<evidence type="ECO:0000256" key="2">
    <source>
        <dbReference type="ARBA" id="ARBA00022692"/>
    </source>
</evidence>
<keyword evidence="2 5" id="KW-0812">Transmembrane</keyword>
<feature type="transmembrane region" description="Helical" evidence="5">
    <location>
        <begin position="59"/>
        <end position="77"/>
    </location>
</feature>
<feature type="transmembrane region" description="Helical" evidence="5">
    <location>
        <begin position="178"/>
        <end position="203"/>
    </location>
</feature>
<organism evidence="7 8">
    <name type="scientific">Spirosoma radiotolerans</name>
    <dbReference type="NCBI Taxonomy" id="1379870"/>
    <lineage>
        <taxon>Bacteria</taxon>
        <taxon>Pseudomonadati</taxon>
        <taxon>Bacteroidota</taxon>
        <taxon>Cytophagia</taxon>
        <taxon>Cytophagales</taxon>
        <taxon>Cytophagaceae</taxon>
        <taxon>Spirosoma</taxon>
    </lineage>
</organism>
<feature type="transmembrane region" description="Helical" evidence="5">
    <location>
        <begin position="116"/>
        <end position="139"/>
    </location>
</feature>
<sequence>MITWIYRFVLFMLLFGMSALIYGGNSLHPLLDKAVSGTTLIGILALIVCYFWQPPLYKTVAWLLGLGVIGLVLESKYEYGQFVYSYFVIKRFAYCGLALLAYVVATQAGPLKIKYAVYLIFAFYVINQLFLGQIFSYNLTSESRTVTSNEALYLVIPCLYYLLMYLKDRKVPDLLLTLFSFALIVFLLHRSVISAAIVAIGVVAGLSMVGKLSTSGFPVGRTLGTFVILLILLAPALAMMPGNKVDAFLENIGGILDPKEDNTGSWRLEQSEYYLSQIPDKPLLGWRYEGYDRGEIMVNEDFPEKGTIIHSQYIDMLYNYGAVGLAINLLIILGTLLIMYRRNKTFTTEQTVLFGFLISGLVYGVSYQLPVFFWGFVGLAMYYALKRPDEEYPDDEYITVDITESSDTSLRPFVSTKTQQVL</sequence>